<dbReference type="SUPFAM" id="SSF52540">
    <property type="entry name" value="P-loop containing nucleoside triphosphate hydrolases"/>
    <property type="match status" value="1"/>
</dbReference>
<dbReference type="OrthoDB" id="9802264at2"/>
<dbReference type="AlphaFoldDB" id="A0A1I6LJF2"/>
<dbReference type="PROSITE" id="PS00211">
    <property type="entry name" value="ABC_TRANSPORTER_1"/>
    <property type="match status" value="1"/>
</dbReference>
<gene>
    <name evidence="6" type="ORF">SAMN05661086_03328</name>
</gene>
<dbReference type="EMBL" id="FOYZ01000017">
    <property type="protein sequence ID" value="SFS03615.1"/>
    <property type="molecule type" value="Genomic_DNA"/>
</dbReference>
<feature type="domain" description="ABC transporter" evidence="5">
    <location>
        <begin position="6"/>
        <end position="226"/>
    </location>
</feature>
<dbReference type="InterPro" id="IPR027417">
    <property type="entry name" value="P-loop_NTPase"/>
</dbReference>
<dbReference type="GO" id="GO:0022857">
    <property type="term" value="F:transmembrane transporter activity"/>
    <property type="evidence" value="ECO:0007669"/>
    <property type="project" value="UniProtKB-ARBA"/>
</dbReference>
<keyword evidence="2" id="KW-0813">Transport</keyword>
<evidence type="ECO:0000259" key="5">
    <source>
        <dbReference type="PROSITE" id="PS50893"/>
    </source>
</evidence>
<keyword evidence="3" id="KW-0547">Nucleotide-binding</keyword>
<dbReference type="GO" id="GO:0016887">
    <property type="term" value="F:ATP hydrolysis activity"/>
    <property type="evidence" value="ECO:0007669"/>
    <property type="project" value="InterPro"/>
</dbReference>
<dbReference type="PANTHER" id="PTHR42798">
    <property type="entry name" value="LIPOPROTEIN-RELEASING SYSTEM ATP-BINDING PROTEIN LOLD"/>
    <property type="match status" value="1"/>
</dbReference>
<dbReference type="PANTHER" id="PTHR42798:SF4">
    <property type="entry name" value="ABC TRANSPORTER DOMAIN-CONTAINING PROTEIN"/>
    <property type="match status" value="1"/>
</dbReference>
<dbReference type="FunFam" id="3.40.50.300:FF:000032">
    <property type="entry name" value="Export ABC transporter ATP-binding protein"/>
    <property type="match status" value="1"/>
</dbReference>
<keyword evidence="4 6" id="KW-0067">ATP-binding</keyword>
<dbReference type="STRING" id="37658.SAMN05661086_03328"/>
<dbReference type="SMART" id="SM00382">
    <property type="entry name" value="AAA"/>
    <property type="match status" value="1"/>
</dbReference>
<keyword evidence="7" id="KW-1185">Reference proteome</keyword>
<dbReference type="Proteomes" id="UP000199659">
    <property type="component" value="Unassembled WGS sequence"/>
</dbReference>
<dbReference type="GO" id="GO:0098796">
    <property type="term" value="C:membrane protein complex"/>
    <property type="evidence" value="ECO:0007669"/>
    <property type="project" value="UniProtKB-ARBA"/>
</dbReference>
<comment type="similarity">
    <text evidence="1">Belongs to the ABC transporter superfamily.</text>
</comment>
<dbReference type="Pfam" id="PF00005">
    <property type="entry name" value="ABC_tran"/>
    <property type="match status" value="1"/>
</dbReference>
<dbReference type="CDD" id="cd03255">
    <property type="entry name" value="ABC_MJ0796_LolCDE_FtsE"/>
    <property type="match status" value="1"/>
</dbReference>
<dbReference type="InterPro" id="IPR003593">
    <property type="entry name" value="AAA+_ATPase"/>
</dbReference>
<protein>
    <submittedName>
        <fullName evidence="6">Putative ABC transport system ATP-binding protein</fullName>
    </submittedName>
</protein>
<dbReference type="PROSITE" id="PS50893">
    <property type="entry name" value="ABC_TRANSPORTER_2"/>
    <property type="match status" value="1"/>
</dbReference>
<dbReference type="RefSeq" id="WP_092563355.1">
    <property type="nucleotide sequence ID" value="NZ_FOYZ01000017.1"/>
</dbReference>
<evidence type="ECO:0000256" key="3">
    <source>
        <dbReference type="ARBA" id="ARBA00022741"/>
    </source>
</evidence>
<accession>A0A1I6LJF2</accession>
<dbReference type="InterPro" id="IPR017911">
    <property type="entry name" value="MacB-like_ATP-bd"/>
</dbReference>
<reference evidence="6 7" key="1">
    <citation type="submission" date="2016-10" db="EMBL/GenBank/DDBJ databases">
        <authorList>
            <person name="de Groot N.N."/>
        </authorList>
    </citation>
    <scope>NUCLEOTIDE SEQUENCE [LARGE SCALE GENOMIC DNA]</scope>
    <source>
        <strain evidence="6 7">743A</strain>
    </source>
</reference>
<sequence>MDDFLIEMEGIEKYYGKKENPIHAIRGSNLKICKGSMIAIQGVSGSGKSTLLNILGLLDRKSAGKYKLFGIDVEQLNEKKKAEMRNSKIGFVLQEFALIEKLTVMENIRIPFSYSKKHMKWRLQNKIARDILVKLGIEDKEKELAANLSGGQRQRVAIARAIVNDPELILADEPTGALDTITSMEIMSIFKALNQSGKTIIIVTHDNEVAQFCSKIYKMVDGKLEVCN</sequence>
<evidence type="ECO:0000313" key="6">
    <source>
        <dbReference type="EMBL" id="SFS03615.1"/>
    </source>
</evidence>
<proteinExistence type="inferred from homology"/>
<evidence type="ECO:0000256" key="1">
    <source>
        <dbReference type="ARBA" id="ARBA00005417"/>
    </source>
</evidence>
<dbReference type="Gene3D" id="3.40.50.300">
    <property type="entry name" value="P-loop containing nucleotide triphosphate hydrolases"/>
    <property type="match status" value="1"/>
</dbReference>
<dbReference type="InterPro" id="IPR003439">
    <property type="entry name" value="ABC_transporter-like_ATP-bd"/>
</dbReference>
<dbReference type="InterPro" id="IPR017871">
    <property type="entry name" value="ABC_transporter-like_CS"/>
</dbReference>
<evidence type="ECO:0000256" key="2">
    <source>
        <dbReference type="ARBA" id="ARBA00022448"/>
    </source>
</evidence>
<dbReference type="GO" id="GO:0005524">
    <property type="term" value="F:ATP binding"/>
    <property type="evidence" value="ECO:0007669"/>
    <property type="project" value="UniProtKB-KW"/>
</dbReference>
<organism evidence="6 7">
    <name type="scientific">Anaeromicropila populeti</name>
    <dbReference type="NCBI Taxonomy" id="37658"/>
    <lineage>
        <taxon>Bacteria</taxon>
        <taxon>Bacillati</taxon>
        <taxon>Bacillota</taxon>
        <taxon>Clostridia</taxon>
        <taxon>Lachnospirales</taxon>
        <taxon>Lachnospiraceae</taxon>
        <taxon>Anaeromicropila</taxon>
    </lineage>
</organism>
<evidence type="ECO:0000313" key="7">
    <source>
        <dbReference type="Proteomes" id="UP000199659"/>
    </source>
</evidence>
<name>A0A1I6LJF2_9FIRM</name>
<evidence type="ECO:0000256" key="4">
    <source>
        <dbReference type="ARBA" id="ARBA00022840"/>
    </source>
</evidence>